<keyword evidence="3" id="KW-1185">Reference proteome</keyword>
<protein>
    <submittedName>
        <fullName evidence="2">Uncharacterized protein</fullName>
    </submittedName>
</protein>
<feature type="region of interest" description="Disordered" evidence="1">
    <location>
        <begin position="356"/>
        <end position="375"/>
    </location>
</feature>
<evidence type="ECO:0000256" key="1">
    <source>
        <dbReference type="SAM" id="MobiDB-lite"/>
    </source>
</evidence>
<evidence type="ECO:0000313" key="2">
    <source>
        <dbReference type="EMBL" id="PVU87935.1"/>
    </source>
</evidence>
<feature type="compositionally biased region" description="Polar residues" evidence="1">
    <location>
        <begin position="399"/>
        <end position="412"/>
    </location>
</feature>
<evidence type="ECO:0000313" key="3">
    <source>
        <dbReference type="Proteomes" id="UP000245383"/>
    </source>
</evidence>
<sequence>MEPYQQTPRNKQILDRLVEENPYRNEICDSAKTKVNCSPNYSSTAEGMFEGGSEPNTTSGQLGHMGHVDPMLHNRTINLVSGSLSSLTSISPSNAKVNRGIFSECKELKFSDPPNSAFPTNSKYHSLSRIVQNVGPRNFPKYSPDRSFTLENTPNTHTGSLQNKCNTNMVASNTNILSLQNKCNTNMVVSNTIKKVSSYNHNPTSAPVCLRVLSSAGLKIIETSVFRSCTIAEIFYSFYPTAPTRLIFRDIGSKAILNPKTEIKKQISEPSEHLTVVASAPEQLDLQSTWTTTNLALYANPSHLPPIYLSKSTSASVPAKISLDYYRSTSSNYSETKCSIKKSMLNVTMEKYNYSSKNGAHQTTPRTSSDISSHHAAARNYSDIGDSTGSDEDGKRNNNKNYYNDTIKNTTSDVEDMSDNSMAEQTKSPKPSTNSLDENQHRDIAASSKLENMNKP</sequence>
<reference evidence="2 3" key="1">
    <citation type="journal article" date="2018" name="MBio">
        <title>Comparative Genomics Reveals the Core Gene Toolbox for the Fungus-Insect Symbiosis.</title>
        <authorList>
            <person name="Wang Y."/>
            <person name="Stata M."/>
            <person name="Wang W."/>
            <person name="Stajich J.E."/>
            <person name="White M.M."/>
            <person name="Moncalvo J.M."/>
        </authorList>
    </citation>
    <scope>NUCLEOTIDE SEQUENCE [LARGE SCALE GENOMIC DNA]</scope>
    <source>
        <strain evidence="2 3">SWE-8-4</strain>
    </source>
</reference>
<accession>A0A2T9Y6L0</accession>
<dbReference type="EMBL" id="MBFR01000430">
    <property type="protein sequence ID" value="PVU87935.1"/>
    <property type="molecule type" value="Genomic_DNA"/>
</dbReference>
<organism evidence="2 3">
    <name type="scientific">Smittium simulii</name>
    <dbReference type="NCBI Taxonomy" id="133385"/>
    <lineage>
        <taxon>Eukaryota</taxon>
        <taxon>Fungi</taxon>
        <taxon>Fungi incertae sedis</taxon>
        <taxon>Zoopagomycota</taxon>
        <taxon>Kickxellomycotina</taxon>
        <taxon>Harpellomycetes</taxon>
        <taxon>Harpellales</taxon>
        <taxon>Legeriomycetaceae</taxon>
        <taxon>Smittium</taxon>
    </lineage>
</organism>
<feature type="compositionally biased region" description="Polar residues" evidence="1">
    <location>
        <begin position="419"/>
        <end position="437"/>
    </location>
</feature>
<comment type="caution">
    <text evidence="2">The sequence shown here is derived from an EMBL/GenBank/DDBJ whole genome shotgun (WGS) entry which is preliminary data.</text>
</comment>
<dbReference type="Proteomes" id="UP000245383">
    <property type="component" value="Unassembled WGS sequence"/>
</dbReference>
<name>A0A2T9Y6L0_9FUNG</name>
<feature type="compositionally biased region" description="Polar residues" evidence="1">
    <location>
        <begin position="356"/>
        <end position="371"/>
    </location>
</feature>
<proteinExistence type="predicted"/>
<dbReference type="AlphaFoldDB" id="A0A2T9Y6L0"/>
<feature type="region of interest" description="Disordered" evidence="1">
    <location>
        <begin position="381"/>
        <end position="456"/>
    </location>
</feature>
<gene>
    <name evidence="2" type="ORF">BB561_006119</name>
</gene>